<dbReference type="RefSeq" id="WP_048383543.1">
    <property type="nucleotide sequence ID" value="NZ_CP011494.1"/>
</dbReference>
<dbReference type="Pfam" id="PF00501">
    <property type="entry name" value="AMP-binding"/>
    <property type="match status" value="1"/>
</dbReference>
<dbReference type="Pfam" id="PF16177">
    <property type="entry name" value="ACAS_N"/>
    <property type="match status" value="1"/>
</dbReference>
<comment type="similarity">
    <text evidence="1">Belongs to the ATP-dependent AMP-binding enzyme family.</text>
</comment>
<keyword evidence="8" id="KW-1185">Reference proteome</keyword>
<dbReference type="InterPro" id="IPR042099">
    <property type="entry name" value="ANL_N_sf"/>
</dbReference>
<dbReference type="GO" id="GO:0030729">
    <property type="term" value="F:acetoacetate-CoA ligase activity"/>
    <property type="evidence" value="ECO:0007669"/>
    <property type="project" value="InterPro"/>
</dbReference>
<evidence type="ECO:0000256" key="3">
    <source>
        <dbReference type="ARBA" id="ARBA00022741"/>
    </source>
</evidence>
<gene>
    <name evidence="7" type="ORF">ABA45_00410</name>
</gene>
<evidence type="ECO:0000259" key="5">
    <source>
        <dbReference type="Pfam" id="PF00501"/>
    </source>
</evidence>
<feature type="domain" description="Acetyl-coenzyme A synthetase N-terminal" evidence="6">
    <location>
        <begin position="41"/>
        <end position="96"/>
    </location>
</feature>
<evidence type="ECO:0000256" key="4">
    <source>
        <dbReference type="ARBA" id="ARBA00022840"/>
    </source>
</evidence>
<name>A0A0H4HWJ4_9GAMM</name>
<evidence type="ECO:0000256" key="2">
    <source>
        <dbReference type="ARBA" id="ARBA00022598"/>
    </source>
</evidence>
<dbReference type="EMBL" id="CP011494">
    <property type="protein sequence ID" value="AKO51069.1"/>
    <property type="molecule type" value="Genomic_DNA"/>
</dbReference>
<dbReference type="GO" id="GO:0005524">
    <property type="term" value="F:ATP binding"/>
    <property type="evidence" value="ECO:0007669"/>
    <property type="project" value="UniProtKB-KW"/>
</dbReference>
<dbReference type="InterPro" id="IPR032387">
    <property type="entry name" value="ACAS_N"/>
</dbReference>
<dbReference type="InterPro" id="IPR000873">
    <property type="entry name" value="AMP-dep_synth/lig_dom"/>
</dbReference>
<dbReference type="InterPro" id="IPR005914">
    <property type="entry name" value="Acac_CoA_synth"/>
</dbReference>
<dbReference type="SUPFAM" id="SSF56801">
    <property type="entry name" value="Acetyl-CoA synthetase-like"/>
    <property type="match status" value="1"/>
</dbReference>
<dbReference type="GO" id="GO:0006629">
    <property type="term" value="P:lipid metabolic process"/>
    <property type="evidence" value="ECO:0007669"/>
    <property type="project" value="InterPro"/>
</dbReference>
<dbReference type="NCBIfam" id="NF002937">
    <property type="entry name" value="PRK03584.1"/>
    <property type="match status" value="1"/>
</dbReference>
<keyword evidence="2" id="KW-0436">Ligase</keyword>
<feature type="domain" description="AMP-dependent synthetase/ligase" evidence="5">
    <location>
        <begin position="107"/>
        <end position="478"/>
    </location>
</feature>
<keyword evidence="4" id="KW-0067">ATP-binding</keyword>
<protein>
    <submittedName>
        <fullName evidence="7">Acetoacetyl-CoA synthetase</fullName>
    </submittedName>
</protein>
<proteinExistence type="inferred from homology"/>
<evidence type="ECO:0000313" key="8">
    <source>
        <dbReference type="Proteomes" id="UP000036406"/>
    </source>
</evidence>
<reference evidence="7 8" key="1">
    <citation type="submission" date="2015-05" db="EMBL/GenBank/DDBJ databases">
        <title>Complete genome of Marinobacter psychrophilus strain 20041T isolated from sea-ice of the Canadian Basin.</title>
        <authorList>
            <person name="Song L."/>
            <person name="Ren L."/>
            <person name="Yu Y."/>
            <person name="Wang X."/>
        </authorList>
    </citation>
    <scope>NUCLEOTIDE SEQUENCE [LARGE SCALE GENOMIC DNA]</scope>
    <source>
        <strain evidence="7 8">20041</strain>
    </source>
</reference>
<dbReference type="KEGG" id="mpq:ABA45_00410"/>
<evidence type="ECO:0000259" key="6">
    <source>
        <dbReference type="Pfam" id="PF16177"/>
    </source>
</evidence>
<dbReference type="Proteomes" id="UP000036406">
    <property type="component" value="Chromosome"/>
</dbReference>
<dbReference type="NCBIfam" id="TIGR01217">
    <property type="entry name" value="ac_ac_CoA_syn"/>
    <property type="match status" value="1"/>
</dbReference>
<dbReference type="InterPro" id="IPR020845">
    <property type="entry name" value="AMP-binding_CS"/>
</dbReference>
<dbReference type="Gene3D" id="3.30.300.30">
    <property type="match status" value="1"/>
</dbReference>
<evidence type="ECO:0000256" key="1">
    <source>
        <dbReference type="ARBA" id="ARBA00006432"/>
    </source>
</evidence>
<keyword evidence="3" id="KW-0547">Nucleotide-binding</keyword>
<sequence length="668" mass="72120">MNSNEQSPVVWSPSDTVLKDSQMGRFQHWLENLGYGPFADYHELHEWSVSDLEGFWKAVWDYCGLVSHTPAQKILGKRDMPGAEWFPGMTLNFAANLLRHAEGEQANSEAIVAYCETRPVLRRTYTELRADVGALEAYLSSQGVIKGDRVAGIVTNGYEAMVGMLAATSMGAVWSSASPDFGIGAILDRFGQIEPTALIAVNGYGYGGKVFQRQQEFAQLISGLPSLKCVVSVPQLPDAPAIDSPLVSDWQDAIAAGAGTPPSFTPVAPDHPVYILYSSGTTGKPKCIVHGTAGLLVNHAKELMLHGDVGSGDRFMYFTTCGWMMWNWQASALLTGAAVITVDGSPGYPSLKMLWQTVADEKVSHFGTSARFLAGCRKDGMTPDKDLDLSVLRVVFSTGSPLLPEDYDWMYTDGAPNALLGSIAGGTDICGCFVGSTPLLPVRRGEIQCRFLGVDAAAFDDNGQSVSSGRGELVCRQPLPSMPVSFWDDPDGERYRNAYFDTFAESAPGVWAHGDFIEFTEHGGAIIYGRSDATLNPGGVRIGTAEIYRQVETEAAIKDSLVVGRQIAGDVEVVLLVLLANGETLSDELLKRLKTQIRKGASPRHVPHYIIPVPDIPYTRSGKKVELAVARLINGSARSDNRDALANPEALDAIQARLQEAGLLPKEG</sequence>
<evidence type="ECO:0000313" key="7">
    <source>
        <dbReference type="EMBL" id="AKO51069.1"/>
    </source>
</evidence>
<dbReference type="Gene3D" id="3.40.50.12780">
    <property type="entry name" value="N-terminal domain of ligase-like"/>
    <property type="match status" value="1"/>
</dbReference>
<dbReference type="PROSITE" id="PS00455">
    <property type="entry name" value="AMP_BINDING"/>
    <property type="match status" value="1"/>
</dbReference>
<dbReference type="AlphaFoldDB" id="A0A0H4HWJ4"/>
<accession>A0A0H4HWJ4</accession>
<organism evidence="7 8">
    <name type="scientific">Marinobacter psychrophilus</name>
    <dbReference type="NCBI Taxonomy" id="330734"/>
    <lineage>
        <taxon>Bacteria</taxon>
        <taxon>Pseudomonadati</taxon>
        <taxon>Pseudomonadota</taxon>
        <taxon>Gammaproteobacteria</taxon>
        <taxon>Pseudomonadales</taxon>
        <taxon>Marinobacteraceae</taxon>
        <taxon>Marinobacter</taxon>
    </lineage>
</organism>
<dbReference type="InterPro" id="IPR045851">
    <property type="entry name" value="AMP-bd_C_sf"/>
</dbReference>
<dbReference type="STRING" id="330734.ABA45_00410"/>
<dbReference type="PATRIC" id="fig|330734.3.peg.87"/>
<dbReference type="PANTHER" id="PTHR42921:SF1">
    <property type="entry name" value="ACETOACETYL-COA SYNTHETASE"/>
    <property type="match status" value="1"/>
</dbReference>
<dbReference type="PANTHER" id="PTHR42921">
    <property type="entry name" value="ACETOACETYL-COA SYNTHETASE"/>
    <property type="match status" value="1"/>
</dbReference>